<keyword evidence="1" id="KW-0479">Metal-binding</keyword>
<dbReference type="GO" id="GO:0016856">
    <property type="term" value="F:racemase and epimerase activity, acting on hydroxy acids and derivatives"/>
    <property type="evidence" value="ECO:0007669"/>
    <property type="project" value="UniProtKB-UniRule"/>
</dbReference>
<evidence type="ECO:0000313" key="3">
    <source>
        <dbReference type="Proteomes" id="UP000587760"/>
    </source>
</evidence>
<feature type="active site" description="Proton acceptor" evidence="1">
    <location>
        <position position="78"/>
    </location>
</feature>
<dbReference type="EC" id="5.1.2.7" evidence="1"/>
<dbReference type="AlphaFoldDB" id="A0A841RF43"/>
<dbReference type="HAMAP" id="MF_02243">
    <property type="entry name" value="UxaE"/>
    <property type="match status" value="1"/>
</dbReference>
<keyword evidence="1" id="KW-0413">Isomerase</keyword>
<comment type="catalytic activity">
    <reaction evidence="1">
        <text>keto-D-tagaturonate = keto-D-fructuronate</text>
        <dbReference type="Rhea" id="RHEA:51656"/>
        <dbReference type="ChEBI" id="CHEBI:17886"/>
        <dbReference type="ChEBI" id="CHEBI:59881"/>
        <dbReference type="EC" id="5.1.2.7"/>
    </reaction>
</comment>
<evidence type="ECO:0000313" key="2">
    <source>
        <dbReference type="EMBL" id="MBB6481218.1"/>
    </source>
</evidence>
<comment type="function">
    <text evidence="1">Catalyzes the epimerization of D-tagaturonate (D-TagA) to D-fructuronate (D-FruA).</text>
</comment>
<feature type="active site" description="Proton donor" evidence="1">
    <location>
        <position position="175"/>
    </location>
</feature>
<feature type="binding site" evidence="1">
    <location>
        <position position="79"/>
    </location>
    <ligand>
        <name>a divalent metal cation</name>
        <dbReference type="ChEBI" id="CHEBI:60240"/>
    </ligand>
</feature>
<proteinExistence type="inferred from homology"/>
<gene>
    <name evidence="1" type="primary">uxaE</name>
    <name evidence="2" type="ORF">HNR50_002891</name>
</gene>
<comment type="caution">
    <text evidence="2">The sequence shown here is derived from an EMBL/GenBank/DDBJ whole genome shotgun (WGS) entry which is preliminary data.</text>
</comment>
<evidence type="ECO:0000256" key="1">
    <source>
        <dbReference type="HAMAP-Rule" id="MF_02243"/>
    </source>
</evidence>
<feature type="binding site" evidence="1">
    <location>
        <position position="217"/>
    </location>
    <ligand>
        <name>a divalent metal cation</name>
        <dbReference type="ChEBI" id="CHEBI:60240"/>
    </ligand>
</feature>
<dbReference type="GO" id="GO:0046872">
    <property type="term" value="F:metal ion binding"/>
    <property type="evidence" value="ECO:0007669"/>
    <property type="project" value="UniProtKB-UniRule"/>
</dbReference>
<comment type="similarity">
    <text evidence="1">Belongs to the UxaE family.</text>
</comment>
<reference evidence="2 3" key="1">
    <citation type="submission" date="2020-08" db="EMBL/GenBank/DDBJ databases">
        <title>Genomic Encyclopedia of Type Strains, Phase IV (KMG-IV): sequencing the most valuable type-strain genomes for metagenomic binning, comparative biology and taxonomic classification.</title>
        <authorList>
            <person name="Goeker M."/>
        </authorList>
    </citation>
    <scope>NUCLEOTIDE SEQUENCE [LARGE SCALE GENOMIC DNA]</scope>
    <source>
        <strain evidence="2 3">DSM 2461</strain>
    </source>
</reference>
<accession>A0A841RF43</accession>
<name>A0A841RF43_9SPIO</name>
<dbReference type="Pfam" id="PF16257">
    <property type="entry name" value="UxaE"/>
    <property type="match status" value="1"/>
</dbReference>
<dbReference type="RefSeq" id="WP_184747458.1">
    <property type="nucleotide sequence ID" value="NZ_JACHGJ010000005.1"/>
</dbReference>
<sequence>MILEKYSIGTGDRFGKEASAQLSAVMEAKKKGVDLAIVWNKSFREHEIIHTKPLSVREAADRAVEVAGWDGAYYVDADHINLKSVDLFVDSSDFFTLDVADYIGEKATDESIEEFVKKNRSYAGSLDIPGLDGPVTVKEEDIRSVAEKYLYAIQEAGKIYRHLVSVKGEGRFVTEVSMDETENPQTPEEMIFILAAIARERIPAQTIAPKFSGRFNKGVDYVGDPDVFGKEFRDDMAVIAWAVEEFGMMRNLKLSIHSGSDKFSIYPHVRKAMEEIGGGIHIKTAGTTWLEELIGLAESGGTGLEIAKEVYEKAFGRYDELAAPYATVIDIDKSRLPAPVDVNSWTGRQYADALRHDQSCSEYNLNFRQLLHVGYKVASEMGERYLDALEEHREEVARNVKENLLDRHIAPLFL</sequence>
<organism evidence="2 3">
    <name type="scientific">Spirochaeta isovalerica</name>
    <dbReference type="NCBI Taxonomy" id="150"/>
    <lineage>
        <taxon>Bacteria</taxon>
        <taxon>Pseudomonadati</taxon>
        <taxon>Spirochaetota</taxon>
        <taxon>Spirochaetia</taxon>
        <taxon>Spirochaetales</taxon>
        <taxon>Spirochaetaceae</taxon>
        <taxon>Spirochaeta</taxon>
    </lineage>
</organism>
<feature type="binding site" evidence="1">
    <location>
        <position position="257"/>
    </location>
    <ligand>
        <name>a divalent metal cation</name>
        <dbReference type="ChEBI" id="CHEBI:60240"/>
    </ligand>
</feature>
<dbReference type="EMBL" id="JACHGJ010000005">
    <property type="protein sequence ID" value="MBB6481218.1"/>
    <property type="molecule type" value="Genomic_DNA"/>
</dbReference>
<protein>
    <recommendedName>
        <fullName evidence="1">Tagaturonate/fructuronate epimerase</fullName>
        <shortName evidence="1">D-TagA/D-FruA epimerase</shortName>
        <ecNumber evidence="1">5.1.2.7</ecNumber>
    </recommendedName>
</protein>
<comment type="cofactor">
    <cofactor evidence="1">
        <name>a divalent metal cation</name>
        <dbReference type="ChEBI" id="CHEBI:60240"/>
    </cofactor>
</comment>
<dbReference type="Proteomes" id="UP000587760">
    <property type="component" value="Unassembled WGS sequence"/>
</dbReference>
<dbReference type="InterPro" id="IPR032586">
    <property type="entry name" value="UxaE"/>
</dbReference>
<keyword evidence="3" id="KW-1185">Reference proteome</keyword>